<reference evidence="2" key="1">
    <citation type="submission" date="2013-07" db="EMBL/GenBank/DDBJ databases">
        <authorList>
            <person name="McIlroy S."/>
        </authorList>
    </citation>
    <scope>NUCLEOTIDE SEQUENCE [LARGE SCALE GENOMIC DNA]</scope>
    <source>
        <strain evidence="2">Run_A_D11</strain>
    </source>
</reference>
<gene>
    <name evidence="2" type="ORF">BN873_360034</name>
</gene>
<sequence length="75" mass="8151">MRLLLLLVVLAIIGLTLVRWLGHGPPAPKVSGASEHSAEPPKVPNRPQDMKAFEADINRFIKDSAAQRAKQESAP</sequence>
<keyword evidence="3" id="KW-1185">Reference proteome</keyword>
<evidence type="ECO:0000256" key="1">
    <source>
        <dbReference type="SAM" id="MobiDB-lite"/>
    </source>
</evidence>
<dbReference type="STRING" id="1400863.BN873_360034"/>
<name>W6MAG7_9GAMM</name>
<reference evidence="2" key="2">
    <citation type="submission" date="2014-03" db="EMBL/GenBank/DDBJ databases">
        <title>Candidatus Competibacter-lineage genomes retrieved from metagenomes reveal functional metabolic diversity.</title>
        <authorList>
            <person name="McIlroy S.J."/>
            <person name="Albertsen M."/>
            <person name="Andresen E.K."/>
            <person name="Saunders A.M."/>
            <person name="Kristiansen R."/>
            <person name="Stokholm-Bjerregaard M."/>
            <person name="Nielsen K.L."/>
            <person name="Nielsen P.H."/>
        </authorList>
    </citation>
    <scope>NUCLEOTIDE SEQUENCE</scope>
    <source>
        <strain evidence="2">Run_A_D11</strain>
    </source>
</reference>
<proteinExistence type="predicted"/>
<accession>W6MAG7</accession>
<protein>
    <submittedName>
        <fullName evidence="2">Uncharacterized protein</fullName>
    </submittedName>
</protein>
<dbReference type="AlphaFoldDB" id="W6MAG7"/>
<evidence type="ECO:0000313" key="3">
    <source>
        <dbReference type="Proteomes" id="UP000035760"/>
    </source>
</evidence>
<organism evidence="2 3">
    <name type="scientific">Candidatus Competibacter denitrificans Run_A_D11</name>
    <dbReference type="NCBI Taxonomy" id="1400863"/>
    <lineage>
        <taxon>Bacteria</taxon>
        <taxon>Pseudomonadati</taxon>
        <taxon>Pseudomonadota</taxon>
        <taxon>Gammaproteobacteria</taxon>
        <taxon>Candidatus Competibacteraceae</taxon>
        <taxon>Candidatus Competibacter</taxon>
    </lineage>
</organism>
<comment type="caution">
    <text evidence="2">The sequence shown here is derived from an EMBL/GenBank/DDBJ whole genome shotgun (WGS) entry which is preliminary data.</text>
</comment>
<evidence type="ECO:0000313" key="2">
    <source>
        <dbReference type="EMBL" id="CDI02940.1"/>
    </source>
</evidence>
<feature type="region of interest" description="Disordered" evidence="1">
    <location>
        <begin position="26"/>
        <end position="49"/>
    </location>
</feature>
<dbReference type="Proteomes" id="UP000035760">
    <property type="component" value="Unassembled WGS sequence"/>
</dbReference>
<dbReference type="EMBL" id="CBTJ020000043">
    <property type="protein sequence ID" value="CDI02940.1"/>
    <property type="molecule type" value="Genomic_DNA"/>
</dbReference>